<dbReference type="Gene3D" id="3.30.1370.30">
    <property type="match status" value="1"/>
</dbReference>
<comment type="subunit">
    <text evidence="5">Part of the 30S ribosomal subunit.</text>
</comment>
<evidence type="ECO:0000313" key="7">
    <source>
        <dbReference type="EMBL" id="QBL76340.1"/>
    </source>
</evidence>
<reference evidence="7" key="2">
    <citation type="journal article" date="2019" name="J. ISSAAS">
        <title>The Unique Evolutionary Trajectory 1 and Dynamic Conformations of DR and IR/DR-coexisting Plastomes of the Early Vascular Plant Selaginellaceae (Lycophyte).</title>
        <authorList>
            <person name="Zhang H.-R."/>
            <person name="Xiang Q.-P."/>
            <person name="Zhang X.-C."/>
        </authorList>
    </citation>
    <scope>NUCLEOTIDE SEQUENCE</scope>
</reference>
<evidence type="ECO:0000256" key="6">
    <source>
        <dbReference type="SAM" id="MobiDB-lite"/>
    </source>
</evidence>
<keyword evidence="5" id="KW-0699">rRNA-binding</keyword>
<dbReference type="GO" id="GO:0009507">
    <property type="term" value="C:chloroplast"/>
    <property type="evidence" value="ECO:0007669"/>
    <property type="project" value="UniProtKB-SubCell"/>
</dbReference>
<protein>
    <recommendedName>
        <fullName evidence="4 5">Small ribosomal subunit protein uS8c</fullName>
    </recommendedName>
</protein>
<comment type="subcellular location">
    <subcellularLocation>
        <location evidence="5">Plastid</location>
        <location evidence="5">Chloroplast</location>
    </subcellularLocation>
</comment>
<dbReference type="RefSeq" id="YP_009589759.1">
    <property type="nucleotide sequence ID" value="NC_041645.1"/>
</dbReference>
<dbReference type="HAMAP" id="MF_01302_B">
    <property type="entry name" value="Ribosomal_uS8_B"/>
    <property type="match status" value="1"/>
</dbReference>
<accession>A0A482CGT4</accession>
<dbReference type="SUPFAM" id="SSF56047">
    <property type="entry name" value="Ribosomal protein S8"/>
    <property type="match status" value="1"/>
</dbReference>
<keyword evidence="2 5" id="KW-0689">Ribosomal protein</keyword>
<reference evidence="7" key="1">
    <citation type="submission" date="2018-07" db="EMBL/GenBank/DDBJ databases">
        <authorList>
            <person name="Zhang H."/>
            <person name="Zhang X."/>
        </authorList>
    </citation>
    <scope>NUCLEOTIDE SEQUENCE</scope>
</reference>
<name>A0A482CGT4_9TRAC</name>
<dbReference type="GO" id="GO:0005840">
    <property type="term" value="C:ribosome"/>
    <property type="evidence" value="ECO:0007669"/>
    <property type="project" value="UniProtKB-KW"/>
</dbReference>
<dbReference type="InterPro" id="IPR000630">
    <property type="entry name" value="Ribosomal_uS8"/>
</dbReference>
<feature type="region of interest" description="Disordered" evidence="6">
    <location>
        <begin position="36"/>
        <end position="67"/>
    </location>
</feature>
<keyword evidence="3 5" id="KW-0687">Ribonucleoprotein</keyword>
<dbReference type="GO" id="GO:0019843">
    <property type="term" value="F:rRNA binding"/>
    <property type="evidence" value="ECO:0007669"/>
    <property type="project" value="UniProtKB-UniRule"/>
</dbReference>
<evidence type="ECO:0000256" key="5">
    <source>
        <dbReference type="HAMAP-Rule" id="MF_01302"/>
    </source>
</evidence>
<evidence type="ECO:0000256" key="3">
    <source>
        <dbReference type="ARBA" id="ARBA00023274"/>
    </source>
</evidence>
<dbReference type="Gene3D" id="3.30.1490.10">
    <property type="match status" value="1"/>
</dbReference>
<feature type="region of interest" description="Disordered" evidence="6">
    <location>
        <begin position="1"/>
        <end position="21"/>
    </location>
</feature>
<keyword evidence="7" id="KW-0150">Chloroplast</keyword>
<keyword evidence="7" id="KW-0934">Plastid</keyword>
<feature type="compositionally biased region" description="Basic and acidic residues" evidence="6">
    <location>
        <begin position="114"/>
        <end position="124"/>
    </location>
</feature>
<organism evidence="7">
    <name type="scientific">Selaginella sanguinolenta</name>
    <dbReference type="NCBI Taxonomy" id="493175"/>
    <lineage>
        <taxon>Eukaryota</taxon>
        <taxon>Viridiplantae</taxon>
        <taxon>Streptophyta</taxon>
        <taxon>Embryophyta</taxon>
        <taxon>Tracheophyta</taxon>
        <taxon>Lycopodiopsida</taxon>
        <taxon>Selaginellales</taxon>
        <taxon>Selaginellaceae</taxon>
        <taxon>Selaginella</taxon>
    </lineage>
</organism>
<dbReference type="GeneID" id="39721642"/>
<evidence type="ECO:0000256" key="1">
    <source>
        <dbReference type="ARBA" id="ARBA00006471"/>
    </source>
</evidence>
<dbReference type="GO" id="GO:0003735">
    <property type="term" value="F:structural constituent of ribosome"/>
    <property type="evidence" value="ECO:0007669"/>
    <property type="project" value="InterPro"/>
</dbReference>
<dbReference type="GO" id="GO:0006412">
    <property type="term" value="P:translation"/>
    <property type="evidence" value="ECO:0007669"/>
    <property type="project" value="UniProtKB-UniRule"/>
</dbReference>
<dbReference type="FunFam" id="3.30.1490.10:FF:000001">
    <property type="entry name" value="30S ribosomal protein S8"/>
    <property type="match status" value="1"/>
</dbReference>
<comment type="function">
    <text evidence="5">One of the primary rRNA binding proteins, it binds directly to 16S rRNA central domain where it helps coordinate assembly of the platform of the 30S subunit.</text>
</comment>
<dbReference type="GO" id="GO:1990904">
    <property type="term" value="C:ribonucleoprotein complex"/>
    <property type="evidence" value="ECO:0007669"/>
    <property type="project" value="UniProtKB-KW"/>
</dbReference>
<proteinExistence type="inferred from homology"/>
<geneLocation type="chloroplast" evidence="7"/>
<feature type="region of interest" description="Disordered" evidence="6">
    <location>
        <begin position="83"/>
        <end position="133"/>
    </location>
</feature>
<evidence type="ECO:0000256" key="2">
    <source>
        <dbReference type="ARBA" id="ARBA00022980"/>
    </source>
</evidence>
<dbReference type="AlphaFoldDB" id="A0A482CGT4"/>
<evidence type="ECO:0000256" key="4">
    <source>
        <dbReference type="ARBA" id="ARBA00035153"/>
    </source>
</evidence>
<dbReference type="Pfam" id="PF00410">
    <property type="entry name" value="Ribosomal_S8"/>
    <property type="match status" value="1"/>
</dbReference>
<dbReference type="EMBL" id="MH598536">
    <property type="protein sequence ID" value="QBL76340.1"/>
    <property type="molecule type" value="Genomic_DNA"/>
</dbReference>
<gene>
    <name evidence="5 7" type="primary">rps8</name>
</gene>
<sequence>MGNDTIDNMITAPRNAGSKKAETVRIPYTNTTISTGRIPVEEGSSENPREHREGTNRFPVPTLGYRGRVRKPRITTSRRISKPGLRIYPNSKDIPRVSGGTGTVIPPTPGGTTTDREARQKRIGGEVPRYVWR</sequence>
<comment type="similarity">
    <text evidence="1 5">Belongs to the universal ribosomal protein uS8 family.</text>
</comment>
<keyword evidence="5" id="KW-0694">RNA-binding</keyword>
<dbReference type="InterPro" id="IPR035987">
    <property type="entry name" value="Ribosomal_uS8_sf"/>
</dbReference>